<dbReference type="AlphaFoldDB" id="A0AAI9K3M1"/>
<organism evidence="1 2">
    <name type="scientific">Coprococcus eutactus</name>
    <dbReference type="NCBI Taxonomy" id="33043"/>
    <lineage>
        <taxon>Bacteria</taxon>
        <taxon>Bacillati</taxon>
        <taxon>Bacillota</taxon>
        <taxon>Clostridia</taxon>
        <taxon>Lachnospirales</taxon>
        <taxon>Lachnospiraceae</taxon>
        <taxon>Coprococcus</taxon>
    </lineage>
</organism>
<sequence>MSEEFKYIPYSPDDENLRGLIRDGNVYNIKTPVIPGMGETGGYSMSSTGIMLPDCDDGTDEMMRDIEYMKEMYPEELRKVSMAVEEECDKLEYEGSPMLVQYPDREEMRRVARRVYDDLSESGQISEDCYAGMASAGEASYEEPPYVPEGPGCANCVMRNIIELLVCNEFCMRRDRHRRRRRRFY</sequence>
<dbReference type="RefSeq" id="WP_015534283.1">
    <property type="nucleotide sequence ID" value="NZ_BLYL01000009.1"/>
</dbReference>
<dbReference type="Proteomes" id="UP000660047">
    <property type="component" value="Unassembled WGS sequence"/>
</dbReference>
<proteinExistence type="predicted"/>
<gene>
    <name evidence="1" type="ORF">COEU31_16730</name>
</gene>
<evidence type="ECO:0000313" key="2">
    <source>
        <dbReference type="Proteomes" id="UP000660047"/>
    </source>
</evidence>
<reference evidence="1" key="1">
    <citation type="submission" date="2020-06" db="EMBL/GenBank/DDBJ databases">
        <title>Characterization of fructooligosaccharide metabolism and fructooligosaccharide-degrading enzymes in human commensal butyrate producers.</title>
        <authorList>
            <person name="Tanno H."/>
            <person name="Fujii T."/>
            <person name="Hirano K."/>
            <person name="Maeno S."/>
            <person name="Tonozuka T."/>
            <person name="Sakamoto M."/>
            <person name="Ohkuma M."/>
            <person name="Tochio T."/>
            <person name="Endo A."/>
        </authorList>
    </citation>
    <scope>NUCLEOTIDE SEQUENCE</scope>
    <source>
        <strain evidence="1">JCM 31265</strain>
    </source>
</reference>
<dbReference type="EMBL" id="BLYL01000009">
    <property type="protein sequence ID" value="GFO94627.1"/>
    <property type="molecule type" value="Genomic_DNA"/>
</dbReference>
<name>A0AAI9K3M1_9FIRM</name>
<accession>A0AAI9K3M1</accession>
<protein>
    <submittedName>
        <fullName evidence="1">Uncharacterized protein</fullName>
    </submittedName>
</protein>
<evidence type="ECO:0000313" key="1">
    <source>
        <dbReference type="EMBL" id="GFO94627.1"/>
    </source>
</evidence>
<comment type="caution">
    <text evidence="1">The sequence shown here is derived from an EMBL/GenBank/DDBJ whole genome shotgun (WGS) entry which is preliminary data.</text>
</comment>